<evidence type="ECO:0000256" key="9">
    <source>
        <dbReference type="ARBA" id="ARBA00023136"/>
    </source>
</evidence>
<dbReference type="PANTHER" id="PTHR30622">
    <property type="entry name" value="UNDECAPRENYL-DIPHOSPHATASE"/>
    <property type="match status" value="1"/>
</dbReference>
<keyword evidence="5 14" id="KW-1003">Cell membrane</keyword>
<evidence type="ECO:0000256" key="4">
    <source>
        <dbReference type="ARBA" id="ARBA00021581"/>
    </source>
</evidence>
<dbReference type="PANTHER" id="PTHR30622:SF3">
    <property type="entry name" value="UNDECAPRENYL-DIPHOSPHATASE"/>
    <property type="match status" value="1"/>
</dbReference>
<dbReference type="EC" id="3.6.1.27" evidence="3 14"/>
<dbReference type="HAMAP" id="MF_01006">
    <property type="entry name" value="Undec_diphosphatase"/>
    <property type="match status" value="1"/>
</dbReference>
<dbReference type="Proteomes" id="UP000648075">
    <property type="component" value="Unassembled WGS sequence"/>
</dbReference>
<evidence type="ECO:0000313" key="15">
    <source>
        <dbReference type="EMBL" id="GGY94571.1"/>
    </source>
</evidence>
<evidence type="ECO:0000256" key="12">
    <source>
        <dbReference type="ARBA" id="ARBA00032932"/>
    </source>
</evidence>
<keyword evidence="14" id="KW-0573">Peptidoglycan synthesis</keyword>
<dbReference type="GO" id="GO:0009252">
    <property type="term" value="P:peptidoglycan biosynthetic process"/>
    <property type="evidence" value="ECO:0007669"/>
    <property type="project" value="UniProtKB-KW"/>
</dbReference>
<comment type="function">
    <text evidence="14">Catalyzes the dephosphorylation of undecaprenyl diphosphate (UPP). Confers resistance to bacitracin.</text>
</comment>
<keyword evidence="9 14" id="KW-0472">Membrane</keyword>
<organism evidence="15 16">
    <name type="scientific">Novosphingobium colocasiae</name>
    <dbReference type="NCBI Taxonomy" id="1256513"/>
    <lineage>
        <taxon>Bacteria</taxon>
        <taxon>Pseudomonadati</taxon>
        <taxon>Pseudomonadota</taxon>
        <taxon>Alphaproteobacteria</taxon>
        <taxon>Sphingomonadales</taxon>
        <taxon>Sphingomonadaceae</taxon>
        <taxon>Novosphingobium</taxon>
    </lineage>
</organism>
<comment type="caution">
    <text evidence="15">The sequence shown here is derived from an EMBL/GenBank/DDBJ whole genome shotgun (WGS) entry which is preliminary data.</text>
</comment>
<dbReference type="InterPro" id="IPR003824">
    <property type="entry name" value="UppP"/>
</dbReference>
<sequence length="272" mass="28525">MDLNTTAILLGIVEGLTEFLPVSSTGHLILATRIFGFDAAQWATFNIVIQLGAILAVIVQFWRTFWAVGMGLLKLQPVSLRFVRNVLLAFLPSAVLGLALKDQIEAMLGSASIVCWALIIGGIGILAIEKVAKPGPLTGVAELPAIQCLGVGAAQCLAMVPGVSRSGATIMGALAMGIERRTAAEFSFFLAVPTMMGATTLELLGARHELMAGTGPVGWTQIGIGFFVSFVVALVVIKAFMAFVSRSGFAPFAWYRIVAGALGLYLLGQVAG</sequence>
<reference evidence="15" key="2">
    <citation type="submission" date="2020-09" db="EMBL/GenBank/DDBJ databases">
        <authorList>
            <person name="Sun Q."/>
            <person name="Kim S."/>
        </authorList>
    </citation>
    <scope>NUCLEOTIDE SEQUENCE</scope>
    <source>
        <strain evidence="15">KCTC 32255</strain>
    </source>
</reference>
<protein>
    <recommendedName>
        <fullName evidence="4 14">Undecaprenyl-diphosphatase</fullName>
        <ecNumber evidence="3 14">3.6.1.27</ecNumber>
    </recommendedName>
    <alternativeName>
        <fullName evidence="12 14">Bacitracin resistance protein</fullName>
    </alternativeName>
    <alternativeName>
        <fullName evidence="11 14">Undecaprenyl pyrophosphate phosphatase</fullName>
    </alternativeName>
</protein>
<keyword evidence="7 14" id="KW-0378">Hydrolase</keyword>
<evidence type="ECO:0000256" key="3">
    <source>
        <dbReference type="ARBA" id="ARBA00012374"/>
    </source>
</evidence>
<dbReference type="GO" id="GO:0071555">
    <property type="term" value="P:cell wall organization"/>
    <property type="evidence" value="ECO:0007669"/>
    <property type="project" value="UniProtKB-KW"/>
</dbReference>
<evidence type="ECO:0000256" key="2">
    <source>
        <dbReference type="ARBA" id="ARBA00010621"/>
    </source>
</evidence>
<name>A0A918PAI8_9SPHN</name>
<dbReference type="Pfam" id="PF02673">
    <property type="entry name" value="BacA"/>
    <property type="match status" value="1"/>
</dbReference>
<dbReference type="NCBIfam" id="NF001389">
    <property type="entry name" value="PRK00281.1-2"/>
    <property type="match status" value="1"/>
</dbReference>
<dbReference type="GO" id="GO:0008360">
    <property type="term" value="P:regulation of cell shape"/>
    <property type="evidence" value="ECO:0007669"/>
    <property type="project" value="UniProtKB-KW"/>
</dbReference>
<evidence type="ECO:0000256" key="8">
    <source>
        <dbReference type="ARBA" id="ARBA00022989"/>
    </source>
</evidence>
<keyword evidence="10 14" id="KW-0046">Antibiotic resistance</keyword>
<keyword evidence="6 14" id="KW-0812">Transmembrane</keyword>
<dbReference type="GO" id="GO:0005886">
    <property type="term" value="C:plasma membrane"/>
    <property type="evidence" value="ECO:0007669"/>
    <property type="project" value="UniProtKB-SubCell"/>
</dbReference>
<dbReference type="AlphaFoldDB" id="A0A918PAI8"/>
<comment type="catalytic activity">
    <reaction evidence="13 14">
        <text>di-trans,octa-cis-undecaprenyl diphosphate + H2O = di-trans,octa-cis-undecaprenyl phosphate + phosphate + H(+)</text>
        <dbReference type="Rhea" id="RHEA:28094"/>
        <dbReference type="ChEBI" id="CHEBI:15377"/>
        <dbReference type="ChEBI" id="CHEBI:15378"/>
        <dbReference type="ChEBI" id="CHEBI:43474"/>
        <dbReference type="ChEBI" id="CHEBI:58405"/>
        <dbReference type="ChEBI" id="CHEBI:60392"/>
        <dbReference type="EC" id="3.6.1.27"/>
    </reaction>
</comment>
<feature type="transmembrane region" description="Helical" evidence="14">
    <location>
        <begin position="253"/>
        <end position="271"/>
    </location>
</feature>
<evidence type="ECO:0000256" key="10">
    <source>
        <dbReference type="ARBA" id="ARBA00023251"/>
    </source>
</evidence>
<comment type="subcellular location">
    <subcellularLocation>
        <location evidence="1 14">Cell membrane</location>
        <topology evidence="1 14">Multi-pass membrane protein</topology>
    </subcellularLocation>
</comment>
<evidence type="ECO:0000256" key="5">
    <source>
        <dbReference type="ARBA" id="ARBA00022475"/>
    </source>
</evidence>
<evidence type="ECO:0000313" key="16">
    <source>
        <dbReference type="Proteomes" id="UP000648075"/>
    </source>
</evidence>
<dbReference type="RefSeq" id="WP_189619665.1">
    <property type="nucleotide sequence ID" value="NZ_BMZA01000001.1"/>
</dbReference>
<dbReference type="GO" id="GO:0050380">
    <property type="term" value="F:undecaprenyl-diphosphatase activity"/>
    <property type="evidence" value="ECO:0007669"/>
    <property type="project" value="UniProtKB-UniRule"/>
</dbReference>
<comment type="miscellaneous">
    <text evidence="14">Bacitracin is thought to be involved in the inhibition of peptidoglycan synthesis by sequestering undecaprenyl diphosphate, thereby reducing the pool of lipid carrier available.</text>
</comment>
<dbReference type="NCBIfam" id="TIGR00753">
    <property type="entry name" value="undec_PP_bacA"/>
    <property type="match status" value="1"/>
</dbReference>
<keyword evidence="14" id="KW-0133">Cell shape</keyword>
<feature type="transmembrane region" description="Helical" evidence="14">
    <location>
        <begin position="82"/>
        <end position="100"/>
    </location>
</feature>
<proteinExistence type="inferred from homology"/>
<feature type="transmembrane region" description="Helical" evidence="14">
    <location>
        <begin position="218"/>
        <end position="241"/>
    </location>
</feature>
<evidence type="ECO:0000256" key="11">
    <source>
        <dbReference type="ARBA" id="ARBA00032707"/>
    </source>
</evidence>
<feature type="transmembrane region" description="Helical" evidence="14">
    <location>
        <begin position="42"/>
        <end position="62"/>
    </location>
</feature>
<keyword evidence="16" id="KW-1185">Reference proteome</keyword>
<gene>
    <name evidence="14 15" type="primary">uppP</name>
    <name evidence="15" type="ORF">GCM10011614_07020</name>
</gene>
<feature type="transmembrane region" description="Helical" evidence="14">
    <location>
        <begin position="186"/>
        <end position="206"/>
    </location>
</feature>
<feature type="transmembrane region" description="Helical" evidence="14">
    <location>
        <begin position="106"/>
        <end position="128"/>
    </location>
</feature>
<evidence type="ECO:0000256" key="7">
    <source>
        <dbReference type="ARBA" id="ARBA00022801"/>
    </source>
</evidence>
<dbReference type="GO" id="GO:0046677">
    <property type="term" value="P:response to antibiotic"/>
    <property type="evidence" value="ECO:0007669"/>
    <property type="project" value="UniProtKB-UniRule"/>
</dbReference>
<accession>A0A918PAI8</accession>
<evidence type="ECO:0000256" key="14">
    <source>
        <dbReference type="HAMAP-Rule" id="MF_01006"/>
    </source>
</evidence>
<keyword evidence="14" id="KW-0961">Cell wall biogenesis/degradation</keyword>
<reference evidence="15" key="1">
    <citation type="journal article" date="2014" name="Int. J. Syst. Evol. Microbiol.">
        <title>Complete genome sequence of Corynebacterium casei LMG S-19264T (=DSM 44701T), isolated from a smear-ripened cheese.</title>
        <authorList>
            <consortium name="US DOE Joint Genome Institute (JGI-PGF)"/>
            <person name="Walter F."/>
            <person name="Albersmeier A."/>
            <person name="Kalinowski J."/>
            <person name="Ruckert C."/>
        </authorList>
    </citation>
    <scope>NUCLEOTIDE SEQUENCE</scope>
    <source>
        <strain evidence="15">KCTC 32255</strain>
    </source>
</reference>
<evidence type="ECO:0000256" key="13">
    <source>
        <dbReference type="ARBA" id="ARBA00047594"/>
    </source>
</evidence>
<evidence type="ECO:0000256" key="1">
    <source>
        <dbReference type="ARBA" id="ARBA00004651"/>
    </source>
</evidence>
<dbReference type="NCBIfam" id="NF001390">
    <property type="entry name" value="PRK00281.1-4"/>
    <property type="match status" value="1"/>
</dbReference>
<keyword evidence="8 14" id="KW-1133">Transmembrane helix</keyword>
<dbReference type="EMBL" id="BMZA01000001">
    <property type="protein sequence ID" value="GGY94571.1"/>
    <property type="molecule type" value="Genomic_DNA"/>
</dbReference>
<evidence type="ECO:0000256" key="6">
    <source>
        <dbReference type="ARBA" id="ARBA00022692"/>
    </source>
</evidence>
<comment type="similarity">
    <text evidence="2 14">Belongs to the UppP family.</text>
</comment>